<gene>
    <name evidence="3" type="ORF">LSAT_V11C700364300</name>
</gene>
<protein>
    <recommendedName>
        <fullName evidence="2">F-box domain-containing protein</fullName>
    </recommendedName>
</protein>
<feature type="region of interest" description="Disordered" evidence="1">
    <location>
        <begin position="50"/>
        <end position="74"/>
    </location>
</feature>
<dbReference type="AlphaFoldDB" id="A0A9R1V0F5"/>
<dbReference type="Proteomes" id="UP000235145">
    <property type="component" value="Unassembled WGS sequence"/>
</dbReference>
<feature type="compositionally biased region" description="Basic and acidic residues" evidence="1">
    <location>
        <begin position="7"/>
        <end position="20"/>
    </location>
</feature>
<dbReference type="SUPFAM" id="SSF81383">
    <property type="entry name" value="F-box domain"/>
    <property type="match status" value="1"/>
</dbReference>
<dbReference type="Pfam" id="PF00646">
    <property type="entry name" value="F-box"/>
    <property type="match status" value="1"/>
</dbReference>
<feature type="compositionally biased region" description="Polar residues" evidence="1">
    <location>
        <begin position="53"/>
        <end position="74"/>
    </location>
</feature>
<dbReference type="Pfam" id="PF08268">
    <property type="entry name" value="FBA_3"/>
    <property type="match status" value="1"/>
</dbReference>
<dbReference type="EMBL" id="NBSK02000007">
    <property type="protein sequence ID" value="KAJ0196604.1"/>
    <property type="molecule type" value="Genomic_DNA"/>
</dbReference>
<keyword evidence="4" id="KW-1185">Reference proteome</keyword>
<dbReference type="InterPro" id="IPR036047">
    <property type="entry name" value="F-box-like_dom_sf"/>
</dbReference>
<name>A0A9R1V0F5_LACSA</name>
<dbReference type="InterPro" id="IPR013187">
    <property type="entry name" value="F-box-assoc_dom_typ3"/>
</dbReference>
<feature type="domain" description="F-box" evidence="2">
    <location>
        <begin position="105"/>
        <end position="151"/>
    </location>
</feature>
<evidence type="ECO:0000313" key="4">
    <source>
        <dbReference type="Proteomes" id="UP000235145"/>
    </source>
</evidence>
<dbReference type="PANTHER" id="PTHR31672">
    <property type="entry name" value="BNACNNG10540D PROTEIN"/>
    <property type="match status" value="1"/>
</dbReference>
<reference evidence="3 4" key="1">
    <citation type="journal article" date="2017" name="Nat. Commun.">
        <title>Genome assembly with in vitro proximity ligation data and whole-genome triplication in lettuce.</title>
        <authorList>
            <person name="Reyes-Chin-Wo S."/>
            <person name="Wang Z."/>
            <person name="Yang X."/>
            <person name="Kozik A."/>
            <person name="Arikit S."/>
            <person name="Song C."/>
            <person name="Xia L."/>
            <person name="Froenicke L."/>
            <person name="Lavelle D.O."/>
            <person name="Truco M.J."/>
            <person name="Xia R."/>
            <person name="Zhu S."/>
            <person name="Xu C."/>
            <person name="Xu H."/>
            <person name="Xu X."/>
            <person name="Cox K."/>
            <person name="Korf I."/>
            <person name="Meyers B.C."/>
            <person name="Michelmore R.W."/>
        </authorList>
    </citation>
    <scope>NUCLEOTIDE SEQUENCE [LARGE SCALE GENOMIC DNA]</scope>
    <source>
        <strain evidence="4">cv. Salinas</strain>
        <tissue evidence="3">Seedlings</tissue>
    </source>
</reference>
<dbReference type="PROSITE" id="PS50181">
    <property type="entry name" value="FBOX"/>
    <property type="match status" value="1"/>
</dbReference>
<evidence type="ECO:0000259" key="2">
    <source>
        <dbReference type="PROSITE" id="PS50181"/>
    </source>
</evidence>
<proteinExistence type="predicted"/>
<feature type="region of interest" description="Disordered" evidence="1">
    <location>
        <begin position="1"/>
        <end position="22"/>
    </location>
</feature>
<dbReference type="PANTHER" id="PTHR31672:SF13">
    <property type="entry name" value="F-BOX PROTEIN CPR30-LIKE"/>
    <property type="match status" value="1"/>
</dbReference>
<sequence length="488" mass="55060">MATVNDGRARYESGGAEEKPRKRPFRPAFVLLQLNISADGVLASLMTPEMNEEPQSVSQEAGRNNSTGGSYEGANSISISASTGVSELQQMCKQKTFTWSKIQHPTTMENLPDDALVNIFIRLLAKQVAQMRSVSKSWNAFLSHPSFIKSHLHHSINNKDRLLLVFYNETSSSDPEPFTVHPCRSPYPEPTNFIKLPAVNPKSGHTTSSIRVIGSVHGLICSRYGYDVIQIWNHSISTVSTLPPHYIPSSDHSYEIYFRFGFDPKTEDYKVVKIIGLTGTLPHIVEEWLQVEVYSMKRGSWEFVSQRLPSHVIMLINCDVVCVDGHGGYLHWHAFILDQEEELETIVAFDLGSETFREIRFPDSVLDSKRSNALGGLGGKLCVMSWYEEDDVCEVWVMDEYGVTESWAKHYVMSHLHLPSGVGYGFTSHNEVLIVDDDFRIVLYDPTARKAKILDKFCHGNDSMEKFVEYIDSLIWVAPPMREMVNGA</sequence>
<dbReference type="InterPro" id="IPR050796">
    <property type="entry name" value="SCF_F-box_component"/>
</dbReference>
<dbReference type="InterPro" id="IPR017451">
    <property type="entry name" value="F-box-assoc_interact_dom"/>
</dbReference>
<organism evidence="3 4">
    <name type="scientific">Lactuca sativa</name>
    <name type="common">Garden lettuce</name>
    <dbReference type="NCBI Taxonomy" id="4236"/>
    <lineage>
        <taxon>Eukaryota</taxon>
        <taxon>Viridiplantae</taxon>
        <taxon>Streptophyta</taxon>
        <taxon>Embryophyta</taxon>
        <taxon>Tracheophyta</taxon>
        <taxon>Spermatophyta</taxon>
        <taxon>Magnoliopsida</taxon>
        <taxon>eudicotyledons</taxon>
        <taxon>Gunneridae</taxon>
        <taxon>Pentapetalae</taxon>
        <taxon>asterids</taxon>
        <taxon>campanulids</taxon>
        <taxon>Asterales</taxon>
        <taxon>Asteraceae</taxon>
        <taxon>Cichorioideae</taxon>
        <taxon>Cichorieae</taxon>
        <taxon>Lactucinae</taxon>
        <taxon>Lactuca</taxon>
    </lineage>
</organism>
<dbReference type="Gene3D" id="1.20.1280.50">
    <property type="match status" value="1"/>
</dbReference>
<accession>A0A9R1V0F5</accession>
<evidence type="ECO:0000313" key="3">
    <source>
        <dbReference type="EMBL" id="KAJ0196604.1"/>
    </source>
</evidence>
<evidence type="ECO:0000256" key="1">
    <source>
        <dbReference type="SAM" id="MobiDB-lite"/>
    </source>
</evidence>
<dbReference type="NCBIfam" id="TIGR01640">
    <property type="entry name" value="F_box_assoc_1"/>
    <property type="match status" value="1"/>
</dbReference>
<comment type="caution">
    <text evidence="3">The sequence shown here is derived from an EMBL/GenBank/DDBJ whole genome shotgun (WGS) entry which is preliminary data.</text>
</comment>
<dbReference type="InterPro" id="IPR001810">
    <property type="entry name" value="F-box_dom"/>
</dbReference>